<dbReference type="Pfam" id="PF20684">
    <property type="entry name" value="Fung_rhodopsin"/>
    <property type="match status" value="1"/>
</dbReference>
<evidence type="ECO:0000313" key="4">
    <source>
        <dbReference type="EMBL" id="KAF2825164.1"/>
    </source>
</evidence>
<feature type="domain" description="Rhodopsin" evidence="3">
    <location>
        <begin position="41"/>
        <end position="274"/>
    </location>
</feature>
<keyword evidence="2" id="KW-0472">Membrane</keyword>
<dbReference type="Proteomes" id="UP000799424">
    <property type="component" value="Unassembled WGS sequence"/>
</dbReference>
<feature type="transmembrane region" description="Helical" evidence="2">
    <location>
        <begin position="104"/>
        <end position="122"/>
    </location>
</feature>
<keyword evidence="2" id="KW-0812">Transmembrane</keyword>
<dbReference type="OrthoDB" id="3918601at2759"/>
<name>A0A6A6ZXD9_9PLEO</name>
<organism evidence="4 5">
    <name type="scientific">Ophiobolus disseminans</name>
    <dbReference type="NCBI Taxonomy" id="1469910"/>
    <lineage>
        <taxon>Eukaryota</taxon>
        <taxon>Fungi</taxon>
        <taxon>Dikarya</taxon>
        <taxon>Ascomycota</taxon>
        <taxon>Pezizomycotina</taxon>
        <taxon>Dothideomycetes</taxon>
        <taxon>Pleosporomycetidae</taxon>
        <taxon>Pleosporales</taxon>
        <taxon>Pleosporineae</taxon>
        <taxon>Phaeosphaeriaceae</taxon>
        <taxon>Ophiobolus</taxon>
    </lineage>
</organism>
<feature type="region of interest" description="Disordered" evidence="1">
    <location>
        <begin position="598"/>
        <end position="617"/>
    </location>
</feature>
<evidence type="ECO:0000256" key="2">
    <source>
        <dbReference type="SAM" id="Phobius"/>
    </source>
</evidence>
<feature type="compositionally biased region" description="Low complexity" evidence="1">
    <location>
        <begin position="430"/>
        <end position="441"/>
    </location>
</feature>
<evidence type="ECO:0000313" key="5">
    <source>
        <dbReference type="Proteomes" id="UP000799424"/>
    </source>
</evidence>
<feature type="transmembrane region" description="Helical" evidence="2">
    <location>
        <begin position="134"/>
        <end position="155"/>
    </location>
</feature>
<feature type="transmembrane region" description="Helical" evidence="2">
    <location>
        <begin position="175"/>
        <end position="199"/>
    </location>
</feature>
<feature type="transmembrane region" description="Helical" evidence="2">
    <location>
        <begin position="56"/>
        <end position="77"/>
    </location>
</feature>
<dbReference type="AlphaFoldDB" id="A0A6A6ZXD9"/>
<protein>
    <recommendedName>
        <fullName evidence="3">Rhodopsin domain-containing protein</fullName>
    </recommendedName>
</protein>
<feature type="transmembrane region" description="Helical" evidence="2">
    <location>
        <begin position="211"/>
        <end position="234"/>
    </location>
</feature>
<evidence type="ECO:0000256" key="1">
    <source>
        <dbReference type="SAM" id="MobiDB-lite"/>
    </source>
</evidence>
<proteinExistence type="predicted"/>
<dbReference type="PANTHER" id="PTHR38794:SF1">
    <property type="entry name" value="INTEGRAL MEMBRANE PROTEIN"/>
    <property type="match status" value="1"/>
</dbReference>
<feature type="compositionally biased region" description="Pro residues" evidence="1">
    <location>
        <begin position="605"/>
        <end position="614"/>
    </location>
</feature>
<sequence length="650" mass="71677">MQTRATSITRPASPEEQDRSNTIKIATWVLLGVTIAMFIARQIMKAIVFRRVTLDDFFMLSATAFAIGLSITVFVLASEGLGGLGLLTLERADTLMKGYYASEFLYIASLCFSKLSLLVLFYTVVAGQRLPRRLVLGFGTFIFVWSVGSLLVVAFQCELPRPWETMTLRCFNTRVFWIVFCIIDMSTEISIIMLSVNLVAYLRVKFSRKIAVVACFAPRMLVIAASLVRLIWLYPITPHSAPEFRLWLPAILTQVHVCSSICTACIPYMVPFFKSLEGSLRRTQSSKSPEFRMDERTGRSMSSLWFRRHSKAKAFQSWDSTAVAVFQYERVPQASPHIPTPRAMSPLTPPVYISRPTTANSRSPSARGLTINIPGHNSPVPNSMDVASPQTASSFTLSPSCTTPIRLLPFPASRKDLTSPLKAYSPNPPSGSSGFSSRLPSPISPARPVRFSLFPPPSENRYSPDLRNVNRSSVSVPPIRNLRPQNIDGIARHPTVPRIYASTNGYKSRVRSASATQPPKFSTAPQPRSPPSTTTSPTSKRRHASAQDLTSPMGAAINHYFSNTSPETRPSVPTPTVAPLSLHRQRNQRVLLPSNALRIHGASPTSPPHAPLPALPSDGSMILNSGLRPQIIPTVRDVRSSPRIVVRKPS</sequence>
<feature type="region of interest" description="Disordered" evidence="1">
    <location>
        <begin position="419"/>
        <end position="578"/>
    </location>
</feature>
<feature type="transmembrane region" description="Helical" evidence="2">
    <location>
        <begin position="25"/>
        <end position="44"/>
    </location>
</feature>
<keyword evidence="5" id="KW-1185">Reference proteome</keyword>
<accession>A0A6A6ZXD9</accession>
<evidence type="ECO:0000259" key="3">
    <source>
        <dbReference type="Pfam" id="PF20684"/>
    </source>
</evidence>
<feature type="compositionally biased region" description="Low complexity" evidence="1">
    <location>
        <begin position="522"/>
        <end position="538"/>
    </location>
</feature>
<keyword evidence="2" id="KW-1133">Transmembrane helix</keyword>
<reference evidence="4" key="1">
    <citation type="journal article" date="2020" name="Stud. Mycol.">
        <title>101 Dothideomycetes genomes: a test case for predicting lifestyles and emergence of pathogens.</title>
        <authorList>
            <person name="Haridas S."/>
            <person name="Albert R."/>
            <person name="Binder M."/>
            <person name="Bloem J."/>
            <person name="Labutti K."/>
            <person name="Salamov A."/>
            <person name="Andreopoulos B."/>
            <person name="Baker S."/>
            <person name="Barry K."/>
            <person name="Bills G."/>
            <person name="Bluhm B."/>
            <person name="Cannon C."/>
            <person name="Castanera R."/>
            <person name="Culley D."/>
            <person name="Daum C."/>
            <person name="Ezra D."/>
            <person name="Gonzalez J."/>
            <person name="Henrissat B."/>
            <person name="Kuo A."/>
            <person name="Liang C."/>
            <person name="Lipzen A."/>
            <person name="Lutzoni F."/>
            <person name="Magnuson J."/>
            <person name="Mondo S."/>
            <person name="Nolan M."/>
            <person name="Ohm R."/>
            <person name="Pangilinan J."/>
            <person name="Park H.-J."/>
            <person name="Ramirez L."/>
            <person name="Alfaro M."/>
            <person name="Sun H."/>
            <person name="Tritt A."/>
            <person name="Yoshinaga Y."/>
            <person name="Zwiers L.-H."/>
            <person name="Turgeon B."/>
            <person name="Goodwin S."/>
            <person name="Spatafora J."/>
            <person name="Crous P."/>
            <person name="Grigoriev I."/>
        </authorList>
    </citation>
    <scope>NUCLEOTIDE SEQUENCE</scope>
    <source>
        <strain evidence="4">CBS 113818</strain>
    </source>
</reference>
<dbReference type="PANTHER" id="PTHR38794">
    <property type="entry name" value="INTEGRAL MEMBRANE PROTEIN"/>
    <property type="match status" value="1"/>
</dbReference>
<feature type="compositionally biased region" description="Polar residues" evidence="1">
    <location>
        <begin position="501"/>
        <end position="520"/>
    </location>
</feature>
<dbReference type="InterPro" id="IPR049326">
    <property type="entry name" value="Rhodopsin_dom_fungi"/>
</dbReference>
<gene>
    <name evidence="4" type="ORF">CC86DRAFT_352416</name>
</gene>
<dbReference type="EMBL" id="MU006228">
    <property type="protein sequence ID" value="KAF2825164.1"/>
    <property type="molecule type" value="Genomic_DNA"/>
</dbReference>